<dbReference type="AlphaFoldDB" id="A0A5B0MK73"/>
<dbReference type="EMBL" id="VSWC01000145">
    <property type="protein sequence ID" value="KAA1076484.1"/>
    <property type="molecule type" value="Genomic_DNA"/>
</dbReference>
<comment type="caution">
    <text evidence="2">The sequence shown here is derived from an EMBL/GenBank/DDBJ whole genome shotgun (WGS) entry which is preliminary data.</text>
</comment>
<name>A0A5B0MK73_PUCGR</name>
<reference evidence="4 5" key="1">
    <citation type="submission" date="2019-05" db="EMBL/GenBank/DDBJ databases">
        <title>Emergence of the Ug99 lineage of the wheat stem rust pathogen through somatic hybridization.</title>
        <authorList>
            <person name="Li F."/>
            <person name="Upadhyaya N.M."/>
            <person name="Sperschneider J."/>
            <person name="Matny O."/>
            <person name="Nguyen-Phuc H."/>
            <person name="Mago R."/>
            <person name="Raley C."/>
            <person name="Miller M.E."/>
            <person name="Silverstein K.A.T."/>
            <person name="Henningsen E."/>
            <person name="Hirsch C.D."/>
            <person name="Visser B."/>
            <person name="Pretorius Z.A."/>
            <person name="Steffenson B.J."/>
            <person name="Schwessinger B."/>
            <person name="Dodds P.N."/>
            <person name="Figueroa M."/>
        </authorList>
    </citation>
    <scope>NUCLEOTIDE SEQUENCE [LARGE SCALE GENOMIC DNA]</scope>
    <source>
        <strain evidence="2">21-0</strain>
        <strain evidence="3 5">Ug99</strain>
    </source>
</reference>
<evidence type="ECO:0000313" key="4">
    <source>
        <dbReference type="Proteomes" id="UP000324748"/>
    </source>
</evidence>
<evidence type="ECO:0000313" key="3">
    <source>
        <dbReference type="EMBL" id="KAA1098621.1"/>
    </source>
</evidence>
<proteinExistence type="predicted"/>
<dbReference type="Proteomes" id="UP000325313">
    <property type="component" value="Unassembled WGS sequence"/>
</dbReference>
<feature type="compositionally biased region" description="Basic residues" evidence="1">
    <location>
        <begin position="434"/>
        <end position="443"/>
    </location>
</feature>
<dbReference type="OrthoDB" id="2505029at2759"/>
<feature type="compositionally biased region" description="Polar residues" evidence="1">
    <location>
        <begin position="327"/>
        <end position="343"/>
    </location>
</feature>
<evidence type="ECO:0000313" key="5">
    <source>
        <dbReference type="Proteomes" id="UP000325313"/>
    </source>
</evidence>
<protein>
    <submittedName>
        <fullName evidence="2">Uncharacterized protein</fullName>
    </submittedName>
</protein>
<evidence type="ECO:0000256" key="1">
    <source>
        <dbReference type="SAM" id="MobiDB-lite"/>
    </source>
</evidence>
<sequence>MRTSPPPNNTGPPQLHTSFSYINLQTNLPSTTSHCSPSSTYCFTQTSNYLINIKRHPSSTNKLPSILQLQQNSNHPPPIVLSQTFLETSPLTDNCEINFPIPTTSFTRTSSTMTATRAPNHPAYFSGHFQPLADSVAESVRANQYGYVKTPSFLQCAGSNGDKNEDFEVELVTNTALTNTLNSDSLYALSGKIIALNNGSTPILSYIQDTVTRIGASGPDQPDFSNKSVITSLGMVVSRQEVSNQSADNGTHLEVIVAHCDWDGEERVHRRFNIKYIVPGTKNLVKTHTLYQVGREVNIIGRLVDFHMDINIAVVVVSSVSITSGHQIGRANQNNPCPSTSGLNPGRKFTKFSPKPALPTSSPSTSDTAKAKLATLPASRATLGGKASPQPSTTDKSLKGKARAIDESESDDNDGSDDTSEEENASEAEVTTAKKAKRGRPRKSIIQEAAKRMKKI</sequence>
<dbReference type="EMBL" id="VDEP01000348">
    <property type="protein sequence ID" value="KAA1098621.1"/>
    <property type="molecule type" value="Genomic_DNA"/>
</dbReference>
<feature type="compositionally biased region" description="Acidic residues" evidence="1">
    <location>
        <begin position="407"/>
        <end position="426"/>
    </location>
</feature>
<accession>A0A5B0MK73</accession>
<keyword evidence="4" id="KW-1185">Reference proteome</keyword>
<dbReference type="Proteomes" id="UP000324748">
    <property type="component" value="Unassembled WGS sequence"/>
</dbReference>
<evidence type="ECO:0000313" key="2">
    <source>
        <dbReference type="EMBL" id="KAA1076484.1"/>
    </source>
</evidence>
<feature type="compositionally biased region" description="Polar residues" evidence="1">
    <location>
        <begin position="359"/>
        <end position="368"/>
    </location>
</feature>
<organism evidence="2 4">
    <name type="scientific">Puccinia graminis f. sp. tritici</name>
    <dbReference type="NCBI Taxonomy" id="56615"/>
    <lineage>
        <taxon>Eukaryota</taxon>
        <taxon>Fungi</taxon>
        <taxon>Dikarya</taxon>
        <taxon>Basidiomycota</taxon>
        <taxon>Pucciniomycotina</taxon>
        <taxon>Pucciniomycetes</taxon>
        <taxon>Pucciniales</taxon>
        <taxon>Pucciniaceae</taxon>
        <taxon>Puccinia</taxon>
    </lineage>
</organism>
<gene>
    <name evidence="2" type="ORF">PGT21_008868</name>
    <name evidence="3" type="ORF">PGTUg99_002310</name>
</gene>
<feature type="region of interest" description="Disordered" evidence="1">
    <location>
        <begin position="327"/>
        <end position="456"/>
    </location>
</feature>